<feature type="region of interest" description="Disordered" evidence="3">
    <location>
        <begin position="345"/>
        <end position="364"/>
    </location>
</feature>
<feature type="compositionally biased region" description="Polar residues" evidence="3">
    <location>
        <begin position="242"/>
        <end position="257"/>
    </location>
</feature>
<gene>
    <name evidence="5" type="ORF">LECACI_7A004147</name>
</gene>
<accession>A0AAI9EAH6</accession>
<proteinExistence type="predicted"/>
<feature type="compositionally biased region" description="Low complexity" evidence="3">
    <location>
        <begin position="778"/>
        <end position="790"/>
    </location>
</feature>
<dbReference type="EMBL" id="CAVMBE010000021">
    <property type="protein sequence ID" value="CAK3999594.1"/>
    <property type="molecule type" value="Genomic_DNA"/>
</dbReference>
<dbReference type="GO" id="GO:0005815">
    <property type="term" value="C:microtubule organizing center"/>
    <property type="evidence" value="ECO:0007669"/>
    <property type="project" value="InterPro"/>
</dbReference>
<comment type="caution">
    <text evidence="5">The sequence shown here is derived from an EMBL/GenBank/DDBJ whole genome shotgun (WGS) entry which is preliminary data.</text>
</comment>
<feature type="compositionally biased region" description="Polar residues" evidence="3">
    <location>
        <begin position="663"/>
        <end position="684"/>
    </location>
</feature>
<evidence type="ECO:0000256" key="1">
    <source>
        <dbReference type="ARBA" id="ARBA00004496"/>
    </source>
</evidence>
<feature type="domain" description="Centrosomin N-terminal motif 1" evidence="4">
    <location>
        <begin position="97"/>
        <end position="182"/>
    </location>
</feature>
<feature type="region of interest" description="Disordered" evidence="3">
    <location>
        <begin position="612"/>
        <end position="876"/>
    </location>
</feature>
<feature type="region of interest" description="Disordered" evidence="3">
    <location>
        <begin position="420"/>
        <end position="470"/>
    </location>
</feature>
<keyword evidence="2" id="KW-0963">Cytoplasm</keyword>
<sequence>MSGYDPGRSPHDQSRDVLPASQYLQDRLHERRARNTRPKRSRHTDFGPQKGRDDDIFLDEAEQSKHARMFDSSPMVHSTMGSDAGSSGRRRRRTLGIRDMDDQMDRLTKENFALKLELDHRREHTLKLQEQIETMKESVAWAESVRNEHQELLQINSQMVSEMEQRDRAVEEAMDIICDLEDRVAELGERNTQTRPSTANADSGYAGTETLEHEPSSSPPRLQTQAKTPHVRDRKAEKSAGAASQNLQDVLNDQTPPKTKRPLSIFSEQKPSTQALRSVYMENAKRLQPVKSFQSLLSRQESRLDEDGEPILNSPRLSVLSESSFPSMYSPKQQFTSPDRYAWEHDDEEDAHDAQFGPRGHLRHDSIKRVSQWISDRDGDEATPTKSNSISTPLANGADFLQQPQADHSAHHQSLNGALQSVTKSPSLPSQNEQDRKIVAQPKKQKPSSHSSRLTSLGGPIFNEPLLPPTPDSASTRMLRASRSSIADDRSLLDTTPTVVKGYSALLEPPIGSVVRTAPRQMRSSVELRTAYTSNLQYRTNALVAPGQEESWDGEDDVEHDRRSSIMGDLDLDYDGFPDGKSIVMGTPRRFLKHSKPPVSDLMFDGNGFQAAQMVKSSSRRRQSSGHFTTGPSAKPRLSRAETSPTMPGSVGQMVGSGERSVESITSPHSVHSGSSGDGTVTPSDDQRGQAISPMRTGPPPAGLNSSPGSRMVSRSPGRRLSQKAGGLFRRLSNSRGSERETTPLPTLTSSPASTFTNDAPAESKRPRTSHGNEGRSARSSGGRSASRPPRGLKTRRSSLQLRTQTEPAVGRPPSSAATESSAYPVDREKRSLFKRKDSQERREGVASSAGTSSRNGAPKRRGSLRDAVTTRRPWR</sequence>
<feature type="region of interest" description="Disordered" evidence="3">
    <location>
        <begin position="188"/>
        <end position="271"/>
    </location>
</feature>
<dbReference type="GO" id="GO:0005737">
    <property type="term" value="C:cytoplasm"/>
    <property type="evidence" value="ECO:0007669"/>
    <property type="project" value="UniProtKB-SubCell"/>
</dbReference>
<name>A0AAI9EAH6_9PEZI</name>
<keyword evidence="6" id="KW-1185">Reference proteome</keyword>
<feature type="compositionally biased region" description="Polar residues" evidence="3">
    <location>
        <begin position="384"/>
        <end position="394"/>
    </location>
</feature>
<feature type="region of interest" description="Disordered" evidence="3">
    <location>
        <begin position="375"/>
        <end position="395"/>
    </location>
</feature>
<evidence type="ECO:0000259" key="4">
    <source>
        <dbReference type="Pfam" id="PF07989"/>
    </source>
</evidence>
<organism evidence="5 6">
    <name type="scientific">Lecanosticta acicola</name>
    <dbReference type="NCBI Taxonomy" id="111012"/>
    <lineage>
        <taxon>Eukaryota</taxon>
        <taxon>Fungi</taxon>
        <taxon>Dikarya</taxon>
        <taxon>Ascomycota</taxon>
        <taxon>Pezizomycotina</taxon>
        <taxon>Dothideomycetes</taxon>
        <taxon>Dothideomycetidae</taxon>
        <taxon>Mycosphaerellales</taxon>
        <taxon>Mycosphaerellaceae</taxon>
        <taxon>Lecanosticta</taxon>
    </lineage>
</organism>
<feature type="compositionally biased region" description="Low complexity" evidence="3">
    <location>
        <begin position="743"/>
        <end position="757"/>
    </location>
</feature>
<reference evidence="5" key="1">
    <citation type="submission" date="2023-11" db="EMBL/GenBank/DDBJ databases">
        <authorList>
            <person name="Alioto T."/>
            <person name="Alioto T."/>
            <person name="Gomez Garrido J."/>
        </authorList>
    </citation>
    <scope>NUCLEOTIDE SEQUENCE</scope>
</reference>
<feature type="region of interest" description="Disordered" evidence="3">
    <location>
        <begin position="1"/>
        <end position="90"/>
    </location>
</feature>
<feature type="compositionally biased region" description="Polar residues" evidence="3">
    <location>
        <begin position="420"/>
        <end position="432"/>
    </location>
</feature>
<evidence type="ECO:0000256" key="3">
    <source>
        <dbReference type="SAM" id="MobiDB-lite"/>
    </source>
</evidence>
<feature type="compositionally biased region" description="Polar residues" evidence="3">
    <location>
        <begin position="190"/>
        <end position="201"/>
    </location>
</feature>
<evidence type="ECO:0000256" key="2">
    <source>
        <dbReference type="ARBA" id="ARBA00022490"/>
    </source>
</evidence>
<feature type="compositionally biased region" description="Basic and acidic residues" evidence="3">
    <location>
        <begin position="762"/>
        <end position="777"/>
    </location>
</feature>
<evidence type="ECO:0000313" key="5">
    <source>
        <dbReference type="EMBL" id="CAK3999594.1"/>
    </source>
</evidence>
<dbReference type="Proteomes" id="UP001296104">
    <property type="component" value="Unassembled WGS sequence"/>
</dbReference>
<comment type="subcellular location">
    <subcellularLocation>
        <location evidence="1">Cytoplasm</location>
    </subcellularLocation>
</comment>
<feature type="compositionally biased region" description="Polar residues" evidence="3">
    <location>
        <begin position="798"/>
        <end position="807"/>
    </location>
</feature>
<feature type="compositionally biased region" description="Basic and acidic residues" evidence="3">
    <location>
        <begin position="826"/>
        <end position="845"/>
    </location>
</feature>
<protein>
    <recommendedName>
        <fullName evidence="4">Centrosomin N-terminal motif 1 domain-containing protein</fullName>
    </recommendedName>
</protein>
<evidence type="ECO:0000313" key="6">
    <source>
        <dbReference type="Proteomes" id="UP001296104"/>
    </source>
</evidence>
<dbReference type="InterPro" id="IPR012943">
    <property type="entry name" value="Cnn_1N"/>
</dbReference>
<dbReference type="Pfam" id="PF07989">
    <property type="entry name" value="Cnn_1N"/>
    <property type="match status" value="1"/>
</dbReference>
<dbReference type="AlphaFoldDB" id="A0AAI9EAH6"/>
<feature type="compositionally biased region" description="Basic residues" evidence="3">
    <location>
        <begin position="30"/>
        <end position="42"/>
    </location>
</feature>